<dbReference type="Gene3D" id="3.30.70.1070">
    <property type="entry name" value="Sporulation related repeat"/>
    <property type="match status" value="1"/>
</dbReference>
<feature type="domain" description="SPOR" evidence="3">
    <location>
        <begin position="253"/>
        <end position="336"/>
    </location>
</feature>
<evidence type="ECO:0000313" key="6">
    <source>
        <dbReference type="Proteomes" id="UP001154255"/>
    </source>
</evidence>
<dbReference type="RefSeq" id="WP_271790021.1">
    <property type="nucleotide sequence ID" value="NZ_CAMXCJ010000009.1"/>
</dbReference>
<feature type="compositionally biased region" description="Low complexity" evidence="1">
    <location>
        <begin position="191"/>
        <end position="204"/>
    </location>
</feature>
<name>A0A9W4X795_9PROT</name>
<keyword evidence="2" id="KW-0472">Membrane</keyword>
<evidence type="ECO:0000259" key="3">
    <source>
        <dbReference type="PROSITE" id="PS51724"/>
    </source>
</evidence>
<feature type="transmembrane region" description="Helical" evidence="2">
    <location>
        <begin position="87"/>
        <end position="108"/>
    </location>
</feature>
<evidence type="ECO:0000256" key="2">
    <source>
        <dbReference type="SAM" id="Phobius"/>
    </source>
</evidence>
<dbReference type="SUPFAM" id="SSF110997">
    <property type="entry name" value="Sporulation related repeat"/>
    <property type="match status" value="1"/>
</dbReference>
<feature type="compositionally biased region" description="Basic residues" evidence="1">
    <location>
        <begin position="219"/>
        <end position="229"/>
    </location>
</feature>
<comment type="caution">
    <text evidence="4">The sequence shown here is derived from an EMBL/GenBank/DDBJ whole genome shotgun (WGS) entry which is preliminary data.</text>
</comment>
<accession>A0A9W4X795</accession>
<feature type="region of interest" description="Disordered" evidence="1">
    <location>
        <begin position="1"/>
        <end position="80"/>
    </location>
</feature>
<dbReference type="Pfam" id="PF05036">
    <property type="entry name" value="SPOR"/>
    <property type="match status" value="1"/>
</dbReference>
<dbReference type="EMBL" id="CAMXCM010000004">
    <property type="protein sequence ID" value="CAI3948632.1"/>
    <property type="molecule type" value="Genomic_DNA"/>
</dbReference>
<evidence type="ECO:0000256" key="1">
    <source>
        <dbReference type="SAM" id="MobiDB-lite"/>
    </source>
</evidence>
<feature type="compositionally biased region" description="Basic and acidic residues" evidence="1">
    <location>
        <begin position="32"/>
        <end position="49"/>
    </location>
</feature>
<reference evidence="4" key="1">
    <citation type="submission" date="2022-10" db="EMBL/GenBank/DDBJ databases">
        <authorList>
            <person name="Botero Cardona J."/>
        </authorList>
    </citation>
    <scope>NUCLEOTIDE SEQUENCE</scope>
    <source>
        <strain evidence="4">LMG 31819</strain>
        <strain evidence="5">R-53529</strain>
    </source>
</reference>
<keyword evidence="2" id="KW-1133">Transmembrane helix</keyword>
<keyword evidence="2" id="KW-0812">Transmembrane</keyword>
<protein>
    <recommendedName>
        <fullName evidence="3">SPOR domain-containing protein</fullName>
    </recommendedName>
</protein>
<proteinExistence type="predicted"/>
<evidence type="ECO:0000313" key="7">
    <source>
        <dbReference type="Proteomes" id="UP001154259"/>
    </source>
</evidence>
<dbReference type="Proteomes" id="UP001154259">
    <property type="component" value="Unassembled WGS sequence"/>
</dbReference>
<evidence type="ECO:0000313" key="4">
    <source>
        <dbReference type="EMBL" id="CAI3948632.1"/>
    </source>
</evidence>
<dbReference type="Proteomes" id="UP001154255">
    <property type="component" value="Unassembled WGS sequence"/>
</dbReference>
<gene>
    <name evidence="5" type="ORF">R53529_LOCUS1589</name>
    <name evidence="4" type="ORF">R53530_LOCUS1683</name>
</gene>
<dbReference type="AlphaFoldDB" id="A0A9W4X795"/>
<feature type="compositionally biased region" description="Basic and acidic residues" evidence="1">
    <location>
        <begin position="230"/>
        <end position="251"/>
    </location>
</feature>
<evidence type="ECO:0000313" key="5">
    <source>
        <dbReference type="EMBL" id="CAI3949115.1"/>
    </source>
</evidence>
<organism evidence="4 6">
    <name type="scientific">Commensalibacter communis</name>
    <dbReference type="NCBI Taxonomy" id="2972786"/>
    <lineage>
        <taxon>Bacteria</taxon>
        <taxon>Pseudomonadati</taxon>
        <taxon>Pseudomonadota</taxon>
        <taxon>Alphaproteobacteria</taxon>
        <taxon>Acetobacterales</taxon>
        <taxon>Acetobacteraceae</taxon>
    </lineage>
</organism>
<sequence length="336" mass="35988">MIDPNSPDPSKRKSFFDEDSLDDGGNNPSPHPEQRVYNDRERMASRYHDDEEEDYGDQDYDRRKSPRLGFMNSFGGGNNGGDTTRRLTYAAGGIGALLVVFIGGWIFFKSSNSGIPVFEPPAEVAKVKPANSGNVETIGMGMGENGLNGNVPSANAPNGQPGLASGPEQANPQALAEQFNHPPAVKPPPGHHTTTPTTSAATSKPETENSAAVEAPPKHVARPKHQPQHHAKENKETKAPEPKKTTKKPEAHQSSSGSFGIQLASLGSHEAAQKQWQVLKKKAPEVLGKYSPSIQKAEVNGKDVYRLRVKGLASKAQVNTVCGQLKAKGVACTIAY</sequence>
<dbReference type="PROSITE" id="PS51724">
    <property type="entry name" value="SPOR"/>
    <property type="match status" value="1"/>
</dbReference>
<keyword evidence="7" id="KW-1185">Reference proteome</keyword>
<dbReference type="EMBL" id="CAMXCS010000003">
    <property type="protein sequence ID" value="CAI3949115.1"/>
    <property type="molecule type" value="Genomic_DNA"/>
</dbReference>
<dbReference type="InterPro" id="IPR007730">
    <property type="entry name" value="SPOR-like_dom"/>
</dbReference>
<dbReference type="GO" id="GO:0042834">
    <property type="term" value="F:peptidoglycan binding"/>
    <property type="evidence" value="ECO:0007669"/>
    <property type="project" value="InterPro"/>
</dbReference>
<dbReference type="InterPro" id="IPR036680">
    <property type="entry name" value="SPOR-like_sf"/>
</dbReference>
<feature type="region of interest" description="Disordered" evidence="1">
    <location>
        <begin position="136"/>
        <end position="257"/>
    </location>
</feature>